<dbReference type="KEGG" id="sect:A359_03700"/>
<evidence type="ECO:0000313" key="1">
    <source>
        <dbReference type="EMBL" id="AFP84765.1"/>
    </source>
</evidence>
<gene>
    <name evidence="1" type="ORF">A359_03700</name>
</gene>
<organism evidence="1 2">
    <name type="scientific">secondary endosymbiont of Ctenarytaina eucalypti</name>
    <dbReference type="NCBI Taxonomy" id="1199245"/>
    <lineage>
        <taxon>Bacteria</taxon>
        <taxon>Pseudomonadati</taxon>
        <taxon>Pseudomonadota</taxon>
        <taxon>Gammaproteobacteria</taxon>
        <taxon>Enterobacterales</taxon>
        <taxon>Enterobacteriaceae</taxon>
        <taxon>aphid secondary symbionts</taxon>
    </lineage>
</organism>
<name>J3TX97_9ENTR</name>
<dbReference type="Proteomes" id="UP000003936">
    <property type="component" value="Chromosome"/>
</dbReference>
<keyword evidence="2" id="KW-1185">Reference proteome</keyword>
<dbReference type="EMBL" id="CP003546">
    <property type="protein sequence ID" value="AFP84765.1"/>
    <property type="molecule type" value="Genomic_DNA"/>
</dbReference>
<dbReference type="HOGENOM" id="CLU_2865305_0_0_6"/>
<protein>
    <submittedName>
        <fullName evidence="1">Uncharacterized protein</fullName>
    </submittedName>
</protein>
<evidence type="ECO:0000313" key="2">
    <source>
        <dbReference type="Proteomes" id="UP000003936"/>
    </source>
</evidence>
<sequence>MHSCSIECVCLIEDESPLLAQNALTVNPCYQKTRRGTIDMLFRNKLLKPDGAVSRRIHDNPETL</sequence>
<reference evidence="1 2" key="1">
    <citation type="journal article" date="2012" name="Mol. Biol. Evol.">
        <title>Genome reduction and co-evolution between the primary and secondary bacterial symbionts of psyllids.</title>
        <authorList>
            <person name="Sloan D.B."/>
            <person name="Moran N.A."/>
        </authorList>
    </citation>
    <scope>NUCLEOTIDE SEQUENCE [LARGE SCALE GENOMIC DNA]</scope>
    <source>
        <strain evidence="1">Ceuc_S</strain>
    </source>
</reference>
<proteinExistence type="predicted"/>
<accession>J3TX97</accession>
<dbReference type="AlphaFoldDB" id="J3TX97"/>